<keyword evidence="2" id="KW-1185">Reference proteome</keyword>
<dbReference type="Proteomes" id="UP000555552">
    <property type="component" value="Unassembled WGS sequence"/>
</dbReference>
<proteinExistence type="predicted"/>
<evidence type="ECO:0000313" key="1">
    <source>
        <dbReference type="EMBL" id="NNH23626.1"/>
    </source>
</evidence>
<evidence type="ECO:0000313" key="2">
    <source>
        <dbReference type="Proteomes" id="UP000555552"/>
    </source>
</evidence>
<protein>
    <recommendedName>
        <fullName evidence="3">ANTAR domain-containing protein</fullName>
    </recommendedName>
</protein>
<dbReference type="EMBL" id="JABEMA010000171">
    <property type="protein sequence ID" value="NNH23626.1"/>
    <property type="molecule type" value="Genomic_DNA"/>
</dbReference>
<accession>A0A849BVV8</accession>
<reference evidence="1 2" key="1">
    <citation type="submission" date="2020-05" db="EMBL/GenBank/DDBJ databases">
        <title>MicrobeNet Type strains.</title>
        <authorList>
            <person name="Nicholson A.C."/>
        </authorList>
    </citation>
    <scope>NUCLEOTIDE SEQUENCE [LARGE SCALE GENOMIC DNA]</scope>
    <source>
        <strain evidence="1 2">JCM 14547</strain>
    </source>
</reference>
<sequence length="85" mass="9087">MVDARRSREALAEGLALSGLTVEELAGRCTALGDDVTPALLRRMVGTTAERGDHEHDVVAAALHERFLETGEPRRTPLSADLPAP</sequence>
<dbReference type="AlphaFoldDB" id="A0A849BVV8"/>
<comment type="caution">
    <text evidence="1">The sequence shown here is derived from an EMBL/GenBank/DDBJ whole genome shotgun (WGS) entry which is preliminary data.</text>
</comment>
<name>A0A849BVV8_9ACTN</name>
<dbReference type="RefSeq" id="WP_171203433.1">
    <property type="nucleotide sequence ID" value="NZ_BAAANP010000007.1"/>
</dbReference>
<organism evidence="1 2">
    <name type="scientific">Pseudokineococcus marinus</name>
    <dbReference type="NCBI Taxonomy" id="351215"/>
    <lineage>
        <taxon>Bacteria</taxon>
        <taxon>Bacillati</taxon>
        <taxon>Actinomycetota</taxon>
        <taxon>Actinomycetes</taxon>
        <taxon>Kineosporiales</taxon>
        <taxon>Kineosporiaceae</taxon>
        <taxon>Pseudokineococcus</taxon>
    </lineage>
</organism>
<gene>
    <name evidence="1" type="ORF">HLB09_11110</name>
</gene>
<evidence type="ECO:0008006" key="3">
    <source>
        <dbReference type="Google" id="ProtNLM"/>
    </source>
</evidence>